<sequence length="288" mass="31361">MQEYLQTVSPILETWEARYMEILEAAEHPDVEHQTLHEHLIPVCRHFRDAVVAGKEIAGCIADIGSEVAEITAKKGFLGITSPVARSLGMAVGASFALVSLADSINGALACNAGASEIADRIDAVADKLAIALYRFRSFMSSPVLDNAIDIPQLMRIRLGLKLSRSSYLIGDWPEEVEGYFTVKLPDGRIVRSAEFEVKFHSADADDMAVVSRNMVILTRIKDLDLGALTCYIQARARTGGLRKMMLGDSALSEECKFVGPGLHEHASQYSGYRCAISTLPRHASPGP</sequence>
<keyword evidence="2" id="KW-1185">Reference proteome</keyword>
<name>A0A812SW21_9DINO</name>
<evidence type="ECO:0000313" key="1">
    <source>
        <dbReference type="EMBL" id="CAE7503948.1"/>
    </source>
</evidence>
<accession>A0A812SW21</accession>
<reference evidence="1" key="1">
    <citation type="submission" date="2021-02" db="EMBL/GenBank/DDBJ databases">
        <authorList>
            <person name="Dougan E. K."/>
            <person name="Rhodes N."/>
            <person name="Thang M."/>
            <person name="Chan C."/>
        </authorList>
    </citation>
    <scope>NUCLEOTIDE SEQUENCE</scope>
</reference>
<gene>
    <name evidence="1" type="ORF">SNAT2548_LOCUS28221</name>
</gene>
<dbReference type="Proteomes" id="UP000604046">
    <property type="component" value="Unassembled WGS sequence"/>
</dbReference>
<evidence type="ECO:0000313" key="2">
    <source>
        <dbReference type="Proteomes" id="UP000604046"/>
    </source>
</evidence>
<dbReference type="AlphaFoldDB" id="A0A812SW21"/>
<dbReference type="EMBL" id="CAJNDS010002508">
    <property type="protein sequence ID" value="CAE7503948.1"/>
    <property type="molecule type" value="Genomic_DNA"/>
</dbReference>
<proteinExistence type="predicted"/>
<protein>
    <submittedName>
        <fullName evidence="1">Uncharacterized protein</fullName>
    </submittedName>
</protein>
<comment type="caution">
    <text evidence="1">The sequence shown here is derived from an EMBL/GenBank/DDBJ whole genome shotgun (WGS) entry which is preliminary data.</text>
</comment>
<organism evidence="1 2">
    <name type="scientific">Symbiodinium natans</name>
    <dbReference type="NCBI Taxonomy" id="878477"/>
    <lineage>
        <taxon>Eukaryota</taxon>
        <taxon>Sar</taxon>
        <taxon>Alveolata</taxon>
        <taxon>Dinophyceae</taxon>
        <taxon>Suessiales</taxon>
        <taxon>Symbiodiniaceae</taxon>
        <taxon>Symbiodinium</taxon>
    </lineage>
</organism>